<feature type="signal peptide" evidence="3">
    <location>
        <begin position="1"/>
        <end position="22"/>
    </location>
</feature>
<comment type="caution">
    <text evidence="5">The sequence shown here is derived from an EMBL/GenBank/DDBJ whole genome shotgun (WGS) entry which is preliminary data.</text>
</comment>
<keyword evidence="1" id="KW-0147">Chitin-binding</keyword>
<sequence>MRGLSSTWVWIIQVLVTGSVTGSVTSSVTRRFECPEAGNYSIRGSCGTFIECVPGQGGVLEPLQRTCDTNLAFSPFLNTCLEESLVKGCNKTMKGDEMKYLRKPSLDHICYDAPNQYMCANCKTLVNCVDGRAHATQCNTGNFCYNYNNEFGGHVCYPGRPTQCLCQDSNVFYRDAYDQGAFFICDESGENRMHQCPEGDWFDEKAVECRSFSGLPRCTTPGTFAHAEDCTRYYSCIVTTHGWLQHEYQCPYDRGVLFYNEQTGSCEDPCFWEKPRFECTQEGRFGDPTDCRRFYVCTWDAVAHKYRQVLRQCPSGFEWQQIVRNGSGRCTTMVTEDCIPVTNTRCIVPEGLCN</sequence>
<evidence type="ECO:0000259" key="4">
    <source>
        <dbReference type="PROSITE" id="PS50940"/>
    </source>
</evidence>
<dbReference type="GO" id="GO:0005576">
    <property type="term" value="C:extracellular region"/>
    <property type="evidence" value="ECO:0007669"/>
    <property type="project" value="InterPro"/>
</dbReference>
<feature type="domain" description="Chitin-binding type-2" evidence="4">
    <location>
        <begin position="31"/>
        <end position="91"/>
    </location>
</feature>
<feature type="domain" description="Chitin-binding type-2" evidence="4">
    <location>
        <begin position="276"/>
        <end position="340"/>
    </location>
</feature>
<dbReference type="Pfam" id="PF01607">
    <property type="entry name" value="CBM_14"/>
    <property type="match status" value="2"/>
</dbReference>
<dbReference type="OrthoDB" id="6020543at2759"/>
<protein>
    <submittedName>
        <fullName evidence="5">Putative Chitin binding Peritrophin-A domain-containing protein 13</fullName>
    </submittedName>
</protein>
<keyword evidence="6" id="KW-1185">Reference proteome</keyword>
<gene>
    <name evidence="5" type="ORF">Hamer_G012372</name>
</gene>
<dbReference type="AlphaFoldDB" id="A0A8J5K601"/>
<evidence type="ECO:0000313" key="5">
    <source>
        <dbReference type="EMBL" id="KAG7170131.1"/>
    </source>
</evidence>
<proteinExistence type="predicted"/>
<feature type="chain" id="PRO_5035303321" evidence="3">
    <location>
        <begin position="23"/>
        <end position="354"/>
    </location>
</feature>
<dbReference type="PANTHER" id="PTHR23301">
    <property type="entry name" value="CHITIN BINDING PERITROPHIN-A"/>
    <property type="match status" value="1"/>
</dbReference>
<evidence type="ECO:0000256" key="2">
    <source>
        <dbReference type="ARBA" id="ARBA00023157"/>
    </source>
</evidence>
<organism evidence="5 6">
    <name type="scientific">Homarus americanus</name>
    <name type="common">American lobster</name>
    <dbReference type="NCBI Taxonomy" id="6706"/>
    <lineage>
        <taxon>Eukaryota</taxon>
        <taxon>Metazoa</taxon>
        <taxon>Ecdysozoa</taxon>
        <taxon>Arthropoda</taxon>
        <taxon>Crustacea</taxon>
        <taxon>Multicrustacea</taxon>
        <taxon>Malacostraca</taxon>
        <taxon>Eumalacostraca</taxon>
        <taxon>Eucarida</taxon>
        <taxon>Decapoda</taxon>
        <taxon>Pleocyemata</taxon>
        <taxon>Astacidea</taxon>
        <taxon>Nephropoidea</taxon>
        <taxon>Nephropidae</taxon>
        <taxon>Homarus</taxon>
    </lineage>
</organism>
<evidence type="ECO:0000256" key="3">
    <source>
        <dbReference type="SAM" id="SignalP"/>
    </source>
</evidence>
<dbReference type="PANTHER" id="PTHR23301:SF106">
    <property type="entry name" value="CHITIN-BINDING TYPE-2 DOMAIN-CONTAINING PROTEIN-RELATED"/>
    <property type="match status" value="1"/>
</dbReference>
<reference evidence="5" key="1">
    <citation type="journal article" date="2021" name="Sci. Adv.">
        <title>The American lobster genome reveals insights on longevity, neural, and immune adaptations.</title>
        <authorList>
            <person name="Polinski J.M."/>
            <person name="Zimin A.V."/>
            <person name="Clark K.F."/>
            <person name="Kohn A.B."/>
            <person name="Sadowski N."/>
            <person name="Timp W."/>
            <person name="Ptitsyn A."/>
            <person name="Khanna P."/>
            <person name="Romanova D.Y."/>
            <person name="Williams P."/>
            <person name="Greenwood S.J."/>
            <person name="Moroz L.L."/>
            <person name="Walt D.R."/>
            <person name="Bodnar A.G."/>
        </authorList>
    </citation>
    <scope>NUCLEOTIDE SEQUENCE</scope>
    <source>
        <strain evidence="5">GMGI-L3</strain>
    </source>
</reference>
<dbReference type="InterPro" id="IPR002557">
    <property type="entry name" value="Chitin-bd_dom"/>
</dbReference>
<evidence type="ECO:0000256" key="1">
    <source>
        <dbReference type="ARBA" id="ARBA00022669"/>
    </source>
</evidence>
<dbReference type="PROSITE" id="PS50940">
    <property type="entry name" value="CHIT_BIND_II"/>
    <property type="match status" value="3"/>
</dbReference>
<accession>A0A8J5K601</accession>
<name>A0A8J5K601_HOMAM</name>
<dbReference type="Proteomes" id="UP000747542">
    <property type="component" value="Unassembled WGS sequence"/>
</dbReference>
<evidence type="ECO:0000313" key="6">
    <source>
        <dbReference type="Proteomes" id="UP000747542"/>
    </source>
</evidence>
<dbReference type="SMART" id="SM00494">
    <property type="entry name" value="ChtBD2"/>
    <property type="match status" value="4"/>
</dbReference>
<dbReference type="EMBL" id="JAHLQT010014894">
    <property type="protein sequence ID" value="KAG7170131.1"/>
    <property type="molecule type" value="Genomic_DNA"/>
</dbReference>
<keyword evidence="2" id="KW-1015">Disulfide bond</keyword>
<keyword evidence="3" id="KW-0732">Signal</keyword>
<dbReference type="InterPro" id="IPR051940">
    <property type="entry name" value="Chitin_bind-dev_reg"/>
</dbReference>
<feature type="domain" description="Chitin-binding type-2" evidence="4">
    <location>
        <begin position="161"/>
        <end position="220"/>
    </location>
</feature>
<dbReference type="GO" id="GO:0008061">
    <property type="term" value="F:chitin binding"/>
    <property type="evidence" value="ECO:0007669"/>
    <property type="project" value="UniProtKB-KW"/>
</dbReference>